<accession>A0A8J5MKN0</accession>
<dbReference type="PANTHER" id="PTHR47059:SF1">
    <property type="entry name" value="TETRATRICOPEPTIDE REPEAT PROTEIN 32"/>
    <property type="match status" value="1"/>
</dbReference>
<name>A0A8J5MKN0_HOMAM</name>
<dbReference type="EMBL" id="JAHLQT010043253">
    <property type="protein sequence ID" value="KAG7154939.1"/>
    <property type="molecule type" value="Genomic_DNA"/>
</dbReference>
<dbReference type="InterPro" id="IPR011600">
    <property type="entry name" value="Pept_C14_caspase"/>
</dbReference>
<dbReference type="InterPro" id="IPR029030">
    <property type="entry name" value="Caspase-like_dom_sf"/>
</dbReference>
<dbReference type="InterPro" id="IPR015917">
    <property type="entry name" value="Pept_C14A"/>
</dbReference>
<evidence type="ECO:0000313" key="4">
    <source>
        <dbReference type="EMBL" id="KAG7154939.1"/>
    </source>
</evidence>
<dbReference type="GO" id="GO:0006508">
    <property type="term" value="P:proteolysis"/>
    <property type="evidence" value="ECO:0007669"/>
    <property type="project" value="InterPro"/>
</dbReference>
<evidence type="ECO:0000259" key="3">
    <source>
        <dbReference type="PROSITE" id="PS50208"/>
    </source>
</evidence>
<dbReference type="SMART" id="SM00115">
    <property type="entry name" value="CASc"/>
    <property type="match status" value="1"/>
</dbReference>
<dbReference type="GO" id="GO:0004197">
    <property type="term" value="F:cysteine-type endopeptidase activity"/>
    <property type="evidence" value="ECO:0007669"/>
    <property type="project" value="InterPro"/>
</dbReference>
<dbReference type="Pfam" id="PF13414">
    <property type="entry name" value="TPR_11"/>
    <property type="match status" value="1"/>
</dbReference>
<comment type="caution">
    <text evidence="4">The sequence shown here is derived from an EMBL/GenBank/DDBJ whole genome shotgun (WGS) entry which is preliminary data.</text>
</comment>
<feature type="domain" description="Caspase family p20" evidence="3">
    <location>
        <begin position="418"/>
        <end position="527"/>
    </location>
</feature>
<dbReference type="PROSITE" id="PS50005">
    <property type="entry name" value="TPR"/>
    <property type="match status" value="1"/>
</dbReference>
<dbReference type="Pfam" id="PF00656">
    <property type="entry name" value="Peptidase_C14"/>
    <property type="match status" value="1"/>
</dbReference>
<keyword evidence="2" id="KW-0802">TPR repeat</keyword>
<comment type="similarity">
    <text evidence="1">Belongs to the peptidase C14A family.</text>
</comment>
<dbReference type="InterPro" id="IPR019734">
    <property type="entry name" value="TPR_rpt"/>
</dbReference>
<proteinExistence type="inferred from homology"/>
<dbReference type="SMART" id="SM00028">
    <property type="entry name" value="TPR"/>
    <property type="match status" value="2"/>
</dbReference>
<protein>
    <submittedName>
        <fullName evidence="4">Tetratricopeptide repeat protein 32-like</fullName>
    </submittedName>
</protein>
<dbReference type="SUPFAM" id="SSF52129">
    <property type="entry name" value="Caspase-like"/>
    <property type="match status" value="1"/>
</dbReference>
<dbReference type="Gene3D" id="1.25.40.10">
    <property type="entry name" value="Tetratricopeptide repeat domain"/>
    <property type="match status" value="1"/>
</dbReference>
<evidence type="ECO:0000256" key="1">
    <source>
        <dbReference type="ARBA" id="ARBA00010134"/>
    </source>
</evidence>
<sequence>MSELPFNIEQDLERGRELYQLERNFKEAKESFTETLTSLNNYYDGDPESLKKHQALVYNERGLCKYMQVCFDDAVEDYTQAIQLDPTLAAAYYNRGTICYRLCATKCHEMDERQDLHRRATEDFQEAVRLAPDNTEFQLGLKECNAIATPGAGDEEDRVWDLDNISKKKLVKLLFLLDNSDDTTGTIKHGKLNTEAVKGGIWCFLFFLKYKNLVHNQILQNVLRNRVRQILNCFPLSLPRGSEAESLGFQKDEEDLLILAEAYRHLGLKSQHLDEKKNDIQHRMNFTESEKNGTFCLYAENLLMTHLCDDLTPTLVFDLFNIMIEDKSLCDKIDGDLDISLDQLKEIEGLKEGLFFYMIRMLEYHKMQNRLYTYKLQHFLHILNKQRSPEEQEIITKYLLKLEHYPGECQPTGLCIVFCVTDDREGADLEITKITSVFHDILGFTIKVEKNPSAKTIDEYKKELRKSKYRFYDSIVYWFLSHGTEKDLLLPNNKEYRREDFVDSFSKLDNFSKKPKIFFMASCQGNEHIPVEETGNYEATIDGEGKTYVDYPDAAHDTSYVYYQMDRSVYVDCVCSSLKEHCGKNITQVLEEVCQKIHRIVFYSEEKKTSEEKEKEFEGNAKQACFYESTFQKTFIIPKGL</sequence>
<feature type="repeat" description="TPR" evidence="2">
    <location>
        <begin position="55"/>
        <end position="88"/>
    </location>
</feature>
<dbReference type="PROSITE" id="PS50208">
    <property type="entry name" value="CASPASE_P20"/>
    <property type="match status" value="1"/>
</dbReference>
<gene>
    <name evidence="4" type="primary">Ttc32-L</name>
    <name evidence="4" type="ORF">Hamer_G021949</name>
</gene>
<evidence type="ECO:0000313" key="5">
    <source>
        <dbReference type="Proteomes" id="UP000747542"/>
    </source>
</evidence>
<evidence type="ECO:0000256" key="2">
    <source>
        <dbReference type="PROSITE-ProRule" id="PRU00339"/>
    </source>
</evidence>
<dbReference type="Proteomes" id="UP000747542">
    <property type="component" value="Unassembled WGS sequence"/>
</dbReference>
<dbReference type="InterPro" id="IPR011990">
    <property type="entry name" value="TPR-like_helical_dom_sf"/>
</dbReference>
<dbReference type="AlphaFoldDB" id="A0A8J5MKN0"/>
<dbReference type="Gene3D" id="3.40.50.1460">
    <property type="match status" value="1"/>
</dbReference>
<dbReference type="SUPFAM" id="SSF48452">
    <property type="entry name" value="TPR-like"/>
    <property type="match status" value="1"/>
</dbReference>
<dbReference type="PANTHER" id="PTHR47059">
    <property type="entry name" value="TETRATRICOPEPTIDE REPEAT PROTEIN 32"/>
    <property type="match status" value="1"/>
</dbReference>
<reference evidence="4" key="1">
    <citation type="journal article" date="2021" name="Sci. Adv.">
        <title>The American lobster genome reveals insights on longevity, neural, and immune adaptations.</title>
        <authorList>
            <person name="Polinski J.M."/>
            <person name="Zimin A.V."/>
            <person name="Clark K.F."/>
            <person name="Kohn A.B."/>
            <person name="Sadowski N."/>
            <person name="Timp W."/>
            <person name="Ptitsyn A."/>
            <person name="Khanna P."/>
            <person name="Romanova D.Y."/>
            <person name="Williams P."/>
            <person name="Greenwood S.J."/>
            <person name="Moroz L.L."/>
            <person name="Walt D.R."/>
            <person name="Bodnar A.G."/>
        </authorList>
    </citation>
    <scope>NUCLEOTIDE SEQUENCE</scope>
    <source>
        <strain evidence="4">GMGI-L3</strain>
    </source>
</reference>
<organism evidence="4 5">
    <name type="scientific">Homarus americanus</name>
    <name type="common">American lobster</name>
    <dbReference type="NCBI Taxonomy" id="6706"/>
    <lineage>
        <taxon>Eukaryota</taxon>
        <taxon>Metazoa</taxon>
        <taxon>Ecdysozoa</taxon>
        <taxon>Arthropoda</taxon>
        <taxon>Crustacea</taxon>
        <taxon>Multicrustacea</taxon>
        <taxon>Malacostraca</taxon>
        <taxon>Eumalacostraca</taxon>
        <taxon>Eucarida</taxon>
        <taxon>Decapoda</taxon>
        <taxon>Pleocyemata</taxon>
        <taxon>Astacidea</taxon>
        <taxon>Nephropoidea</taxon>
        <taxon>Nephropidae</taxon>
        <taxon>Homarus</taxon>
    </lineage>
</organism>
<dbReference type="InterPro" id="IPR001309">
    <property type="entry name" value="Pept_C14_p20"/>
</dbReference>
<keyword evidence="5" id="KW-1185">Reference proteome</keyword>